<evidence type="ECO:0000313" key="1">
    <source>
        <dbReference type="EMBL" id="TFK66683.1"/>
    </source>
</evidence>
<dbReference type="EMBL" id="ML208397">
    <property type="protein sequence ID" value="TFK66683.1"/>
    <property type="molecule type" value="Genomic_DNA"/>
</dbReference>
<proteinExistence type="predicted"/>
<dbReference type="Proteomes" id="UP000308600">
    <property type="component" value="Unassembled WGS sequence"/>
</dbReference>
<organism evidence="1 2">
    <name type="scientific">Pluteus cervinus</name>
    <dbReference type="NCBI Taxonomy" id="181527"/>
    <lineage>
        <taxon>Eukaryota</taxon>
        <taxon>Fungi</taxon>
        <taxon>Dikarya</taxon>
        <taxon>Basidiomycota</taxon>
        <taxon>Agaricomycotina</taxon>
        <taxon>Agaricomycetes</taxon>
        <taxon>Agaricomycetidae</taxon>
        <taxon>Agaricales</taxon>
        <taxon>Pluteineae</taxon>
        <taxon>Pluteaceae</taxon>
        <taxon>Pluteus</taxon>
    </lineage>
</organism>
<protein>
    <submittedName>
        <fullName evidence="1">Uncharacterized protein</fullName>
    </submittedName>
</protein>
<gene>
    <name evidence="1" type="ORF">BDN72DRAFT_961577</name>
</gene>
<keyword evidence="2" id="KW-1185">Reference proteome</keyword>
<sequence>MTAGARLPIEVIEHILSWVDRRRDLINFARASRACKALVIPRHAEYRVLRITDNADCIPTWEHLASRPDLASNFRVLHLLRAENAITWDGPRTPRTLLGPDSVPTKLPTVWSSEVVDEFYKRLCDVVERMDKLHTFVWEELCDGMVFEEHDEVVLGLVVKKLTLKNLLLIHKGGAVERLLILLQDRKNPVWGMANLEALVVDYDRGLNDHPFHDLIVPDTNFGPWVQSLSSSLTLLSTTPTAFAAHCSNLCLPALRRLSVYEGTEDDAYITAKIEVFLETHPCIEELSWTPLKRVVLAANCLPSLRKLACSSEFLLALEAATPPEIQRSSSRKIEELGINWGGGWNATAINLKDLVSLRCLDSSYVKRLRIERLAADSVKDLVSLPQSFPNVWHLYLPSYFKTLKKDSWLSQREWGQLLSRFPDLEVFLGLNLISSRDSGEESEAYVEEAVQRFGRWCSKLRQIAHYVEPEDDDECMKDVVRKVLIIREGPDPEARRLAIWLGKDEQLKNWKKIRWEYAESAPRDPFQTMPRSDDGRNSA</sequence>
<name>A0ACD3AL89_9AGAR</name>
<evidence type="ECO:0000313" key="2">
    <source>
        <dbReference type="Proteomes" id="UP000308600"/>
    </source>
</evidence>
<reference evidence="1 2" key="1">
    <citation type="journal article" date="2019" name="Nat. Ecol. Evol.">
        <title>Megaphylogeny resolves global patterns of mushroom evolution.</title>
        <authorList>
            <person name="Varga T."/>
            <person name="Krizsan K."/>
            <person name="Foldi C."/>
            <person name="Dima B."/>
            <person name="Sanchez-Garcia M."/>
            <person name="Sanchez-Ramirez S."/>
            <person name="Szollosi G.J."/>
            <person name="Szarkandi J.G."/>
            <person name="Papp V."/>
            <person name="Albert L."/>
            <person name="Andreopoulos W."/>
            <person name="Angelini C."/>
            <person name="Antonin V."/>
            <person name="Barry K.W."/>
            <person name="Bougher N.L."/>
            <person name="Buchanan P."/>
            <person name="Buyck B."/>
            <person name="Bense V."/>
            <person name="Catcheside P."/>
            <person name="Chovatia M."/>
            <person name="Cooper J."/>
            <person name="Damon W."/>
            <person name="Desjardin D."/>
            <person name="Finy P."/>
            <person name="Geml J."/>
            <person name="Haridas S."/>
            <person name="Hughes K."/>
            <person name="Justo A."/>
            <person name="Karasinski D."/>
            <person name="Kautmanova I."/>
            <person name="Kiss B."/>
            <person name="Kocsube S."/>
            <person name="Kotiranta H."/>
            <person name="LaButti K.M."/>
            <person name="Lechner B.E."/>
            <person name="Liimatainen K."/>
            <person name="Lipzen A."/>
            <person name="Lukacs Z."/>
            <person name="Mihaltcheva S."/>
            <person name="Morgado L.N."/>
            <person name="Niskanen T."/>
            <person name="Noordeloos M.E."/>
            <person name="Ohm R.A."/>
            <person name="Ortiz-Santana B."/>
            <person name="Ovrebo C."/>
            <person name="Racz N."/>
            <person name="Riley R."/>
            <person name="Savchenko A."/>
            <person name="Shiryaev A."/>
            <person name="Soop K."/>
            <person name="Spirin V."/>
            <person name="Szebenyi C."/>
            <person name="Tomsovsky M."/>
            <person name="Tulloss R.E."/>
            <person name="Uehling J."/>
            <person name="Grigoriev I.V."/>
            <person name="Vagvolgyi C."/>
            <person name="Papp T."/>
            <person name="Martin F.M."/>
            <person name="Miettinen O."/>
            <person name="Hibbett D.S."/>
            <person name="Nagy L.G."/>
        </authorList>
    </citation>
    <scope>NUCLEOTIDE SEQUENCE [LARGE SCALE GENOMIC DNA]</scope>
    <source>
        <strain evidence="1 2">NL-1719</strain>
    </source>
</reference>
<accession>A0ACD3AL89</accession>